<comment type="caution">
    <text evidence="1">The sequence shown here is derived from an EMBL/GenBank/DDBJ whole genome shotgun (WGS) entry which is preliminary data.</text>
</comment>
<dbReference type="RefSeq" id="WP_007202683.1">
    <property type="nucleotide sequence ID" value="NZ_AKKV01000028.1"/>
</dbReference>
<dbReference type="EMBL" id="AKKV01000028">
    <property type="protein sequence ID" value="EIT84970.1"/>
    <property type="molecule type" value="Genomic_DNA"/>
</dbReference>
<organism evidence="1 2">
    <name type="scientific">Fictibacillus macauensis ZFHKF-1</name>
    <dbReference type="NCBI Taxonomy" id="1196324"/>
    <lineage>
        <taxon>Bacteria</taxon>
        <taxon>Bacillati</taxon>
        <taxon>Bacillota</taxon>
        <taxon>Bacilli</taxon>
        <taxon>Bacillales</taxon>
        <taxon>Fictibacillaceae</taxon>
        <taxon>Fictibacillus</taxon>
    </lineage>
</organism>
<reference evidence="1 2" key="1">
    <citation type="journal article" date="2012" name="J. Bacteriol.">
        <title>Genome of Bacillus macauensis ZFHKF-1, a Long-Chain-Forming Bacterium.</title>
        <authorList>
            <person name="Cai L."/>
            <person name="Zhang T."/>
        </authorList>
    </citation>
    <scope>NUCLEOTIDE SEQUENCE [LARGE SCALE GENOMIC DNA]</scope>
    <source>
        <strain evidence="1 2">ZFHKF-1</strain>
    </source>
</reference>
<name>I8UDK6_9BACL</name>
<protein>
    <submittedName>
        <fullName evidence="1">Uncharacterized protein</fullName>
    </submittedName>
</protein>
<accession>I8UDK6</accession>
<evidence type="ECO:0000313" key="1">
    <source>
        <dbReference type="EMBL" id="EIT84970.1"/>
    </source>
</evidence>
<sequence length="70" mass="8504">MFISLTKRDWDNIIDSYLNITEEQILRKGNVFDLKTPNAYLDVYYDEDKAKKKYSLLLLIRETLRIFKRN</sequence>
<dbReference type="Proteomes" id="UP000004080">
    <property type="component" value="Unassembled WGS sequence"/>
</dbReference>
<keyword evidence="2" id="KW-1185">Reference proteome</keyword>
<dbReference type="AlphaFoldDB" id="I8UDK6"/>
<gene>
    <name evidence="1" type="ORF">A374_13025</name>
</gene>
<proteinExistence type="predicted"/>
<evidence type="ECO:0000313" key="2">
    <source>
        <dbReference type="Proteomes" id="UP000004080"/>
    </source>
</evidence>